<accession>A0A926HZN2</accession>
<evidence type="ECO:0000256" key="1">
    <source>
        <dbReference type="ARBA" id="ARBA00022737"/>
    </source>
</evidence>
<dbReference type="EMBL" id="JACRSU010000005">
    <property type="protein sequence ID" value="MBC8541623.1"/>
    <property type="molecule type" value="Genomic_DNA"/>
</dbReference>
<reference evidence="3" key="1">
    <citation type="submission" date="2020-08" db="EMBL/GenBank/DDBJ databases">
        <title>Genome public.</title>
        <authorList>
            <person name="Liu C."/>
            <person name="Sun Q."/>
        </authorList>
    </citation>
    <scope>NUCLEOTIDE SEQUENCE</scope>
    <source>
        <strain evidence="3">H8</strain>
    </source>
</reference>
<dbReference type="Gene3D" id="2.180.10.10">
    <property type="entry name" value="RHS repeat-associated core"/>
    <property type="match status" value="1"/>
</dbReference>
<dbReference type="InterPro" id="IPR006530">
    <property type="entry name" value="YD"/>
</dbReference>
<dbReference type="InterPro" id="IPR050708">
    <property type="entry name" value="T6SS_VgrG/RHS"/>
</dbReference>
<comment type="caution">
    <text evidence="3">The sequence shown here is derived from an EMBL/GenBank/DDBJ whole genome shotgun (WGS) entry which is preliminary data.</text>
</comment>
<dbReference type="AlphaFoldDB" id="A0A926HZN2"/>
<keyword evidence="4" id="KW-1185">Reference proteome</keyword>
<name>A0A926HZN2_9FIRM</name>
<evidence type="ECO:0000259" key="2">
    <source>
        <dbReference type="Pfam" id="PF25023"/>
    </source>
</evidence>
<dbReference type="Pfam" id="PF25023">
    <property type="entry name" value="TEN_YD-shell"/>
    <property type="match status" value="1"/>
</dbReference>
<dbReference type="InterPro" id="IPR056823">
    <property type="entry name" value="TEN-like_YD-shell"/>
</dbReference>
<organism evidence="3 4">
    <name type="scientific">Congzhengia minquanensis</name>
    <dbReference type="NCBI Taxonomy" id="2763657"/>
    <lineage>
        <taxon>Bacteria</taxon>
        <taxon>Bacillati</taxon>
        <taxon>Bacillota</taxon>
        <taxon>Clostridia</taxon>
        <taxon>Eubacteriales</taxon>
        <taxon>Oscillospiraceae</taxon>
        <taxon>Congzhengia</taxon>
    </lineage>
</organism>
<dbReference type="PANTHER" id="PTHR32305:SF15">
    <property type="entry name" value="PROTEIN RHSA-RELATED"/>
    <property type="match status" value="1"/>
</dbReference>
<evidence type="ECO:0000313" key="3">
    <source>
        <dbReference type="EMBL" id="MBC8541623.1"/>
    </source>
</evidence>
<dbReference type="PANTHER" id="PTHR32305">
    <property type="match status" value="1"/>
</dbReference>
<evidence type="ECO:0000313" key="4">
    <source>
        <dbReference type="Proteomes" id="UP000611762"/>
    </source>
</evidence>
<dbReference type="InterPro" id="IPR022385">
    <property type="entry name" value="Rhs_assc_core"/>
</dbReference>
<proteinExistence type="predicted"/>
<gene>
    <name evidence="3" type="ORF">H8698_11600</name>
</gene>
<dbReference type="NCBIfam" id="TIGR01643">
    <property type="entry name" value="YD_repeat_2x"/>
    <property type="match status" value="2"/>
</dbReference>
<dbReference type="NCBIfam" id="TIGR03696">
    <property type="entry name" value="Rhs_assc_core"/>
    <property type="match status" value="1"/>
</dbReference>
<sequence length="497" mass="55500">MTFHYIISIIIATIYHWLNIAEINDGGEITSYTYTGNNLLHTKTMPDGKTITYEYDKAKNVDKVTDYSGKVTNYSYDNANRLALVWGDGVDISYQYSNAQGLVSRVTYGSSSNTQDYTYNNAGEITQVTRKIGSSSVPYNYVYDDNGNLLQETEDGVVANAYTYDEVNRLKTSTDKFGTTATYGFNANGNITSKVMTYAPATSYTLTNAGASYEFTNIKSHKVTMMYNAQNQLQTRSESITGTTGGVTKSMSSSELFTAYTNDGSLKSKKETLGTNLLTKSYWYNDRSQMIAYKENNVTKAEYTYDAEGYRASKTVGGVTTRFYWDRGFTANESDGTNFTAKNTIGGGGIVSRKLGTATPMYLMKDVHGDTTAVLQSGSTVGTYDYDAFGKQLTSSGTADNPYRYCGEYIDGETGFIYLRNRYYDPSIGRFISEDPYWNPANMIYGDNDTSEFKYLIDETQEVIQNKLTPCINQDDDDQQLKTDFFEIKYDVPVTSV</sequence>
<keyword evidence="1" id="KW-0677">Repeat</keyword>
<feature type="domain" description="Teneurin-like YD-shell" evidence="2">
    <location>
        <begin position="179"/>
        <end position="439"/>
    </location>
</feature>
<dbReference type="Proteomes" id="UP000611762">
    <property type="component" value="Unassembled WGS sequence"/>
</dbReference>
<protein>
    <submittedName>
        <fullName evidence="3">RHS repeat-associated core domain-containing protein</fullName>
    </submittedName>
</protein>